<evidence type="ECO:0000256" key="1">
    <source>
        <dbReference type="SAM" id="MobiDB-lite"/>
    </source>
</evidence>
<comment type="caution">
    <text evidence="2">The sequence shown here is derived from an EMBL/GenBank/DDBJ whole genome shotgun (WGS) entry which is preliminary data.</text>
</comment>
<dbReference type="Proteomes" id="UP000225706">
    <property type="component" value="Unassembled WGS sequence"/>
</dbReference>
<proteinExistence type="predicted"/>
<organism evidence="2 3">
    <name type="scientific">Stylophora pistillata</name>
    <name type="common">Smooth cauliflower coral</name>
    <dbReference type="NCBI Taxonomy" id="50429"/>
    <lineage>
        <taxon>Eukaryota</taxon>
        <taxon>Metazoa</taxon>
        <taxon>Cnidaria</taxon>
        <taxon>Anthozoa</taxon>
        <taxon>Hexacorallia</taxon>
        <taxon>Scleractinia</taxon>
        <taxon>Astrocoeniina</taxon>
        <taxon>Pocilloporidae</taxon>
        <taxon>Stylophora</taxon>
    </lineage>
</organism>
<dbReference type="EMBL" id="LSMT01000259">
    <property type="protein sequence ID" value="PFX21869.1"/>
    <property type="molecule type" value="Genomic_DNA"/>
</dbReference>
<feature type="region of interest" description="Disordered" evidence="1">
    <location>
        <begin position="859"/>
        <end position="882"/>
    </location>
</feature>
<dbReference type="PANTHER" id="PTHR36159:SF1">
    <property type="entry name" value="RETROVIRUS-RELATED POL POLYPROTEIN FROM TRANSPOSON 412-LIKE PROTEIN"/>
    <property type="match status" value="1"/>
</dbReference>
<keyword evidence="3" id="KW-1185">Reference proteome</keyword>
<dbReference type="PANTHER" id="PTHR36159">
    <property type="entry name" value="PROTEIN CBG23766"/>
    <property type="match status" value="1"/>
</dbReference>
<evidence type="ECO:0000313" key="3">
    <source>
        <dbReference type="Proteomes" id="UP000225706"/>
    </source>
</evidence>
<dbReference type="AlphaFoldDB" id="A0A2B4RYJ1"/>
<sequence>MAGRFFSPTHEWFKSSTGAVVYERQGDKGIVDLLTKRCNPKGQYSSKAIQIFKDLNKLANIPMHKSSGKAKLLERVIGGAIFSDFKDLKDRLIKLTGSIDAGIFDTLKNVGTKIAAKVTGKAAKEMAKKAATKAFEKEAEQIGEKTGQLIGEKIYDKFSNRGGDPSKHEAPHSTASKGELEGLHFVRVASRNIGEQLAKELRKELGKDTRGKNNTMSSMRTKKFAKGYEYSSYDLDTPLQTAPANNNYQQKKGYKFTVDTKTAPEAVADWYNAYFEMDFKITKMDNTTYGAADAAAIINGGFSMIKDIKVDFEKVRVLDLPSANHAANMKNLTEFSKEHSDQVGPPQFHYLDTASGAIIQKYTTLAIPIAAGQDVNRTPTDNADYNEGFTKRKTLLAAGAENNIHLPLNRFSFFESLEEQIPPNAKVTFDVTLEEDNEVLFRSNAAAAGRYIVTKFRLWVPMINLNDAGQKFYYDSFLKPHTWGYQREQISVSGPLRQKNGKFNITSAVDRPRHVFVWVLNASKFDDQEQNMFVFNTYNIANARYFTKAQLRVENGTRYPDQKLDPSSELARAWKYFANYSKLASNNLFGPAITMKQFQDLYGILYFDLTKQPPEIMKAATRLDFEYSLNNTTNADYHIYALILNDEEISVDVMSGKALIRKVSLSDNQKRKLAKAFNEKSAITIRLSHKELTGSDEMMLTQTQIKKIKKAINAGKGVDLKISKTQMTKVAQKGGSLFSSLLALGTKLLPKAMNLATKALPGLATGALSSLGNFATDKILGAGQQSGGLIIPNSNIMKLLPYVDALSKKQQQDLSNALHSGGDMKMKPTKSQSGGFLGTLLASIGVPILLKALTGSGNSRGKGLHGSGLHVRAPKKSGKGLQNRPYWDEQPIFFPPGLGEPVPTIGRGGKKKQKGQKGQGLLLGKDSPFNGIPLLGALL</sequence>
<protein>
    <submittedName>
        <fullName evidence="2">Uncharacterized protein</fullName>
    </submittedName>
</protein>
<reference evidence="3" key="1">
    <citation type="journal article" date="2017" name="bioRxiv">
        <title>Comparative analysis of the genomes of Stylophora pistillata and Acropora digitifera provides evidence for extensive differences between species of corals.</title>
        <authorList>
            <person name="Voolstra C.R."/>
            <person name="Li Y."/>
            <person name="Liew Y.J."/>
            <person name="Baumgarten S."/>
            <person name="Zoccola D."/>
            <person name="Flot J.-F."/>
            <person name="Tambutte S."/>
            <person name="Allemand D."/>
            <person name="Aranda M."/>
        </authorList>
    </citation>
    <scope>NUCLEOTIDE SEQUENCE [LARGE SCALE GENOMIC DNA]</scope>
</reference>
<evidence type="ECO:0000313" key="2">
    <source>
        <dbReference type="EMBL" id="PFX21869.1"/>
    </source>
</evidence>
<dbReference type="OrthoDB" id="5982521at2759"/>
<name>A0A2B4RYJ1_STYPI</name>
<accession>A0A2B4RYJ1</accession>
<gene>
    <name evidence="2" type="ORF">AWC38_SpisGene13598</name>
</gene>